<name>A0A6J6MMW2_9ZZZZ</name>
<sequence length="150" mass="17156">MDRVDMKLFTIGFTGKSAEKFFGLLETSKASKLIDIRINRTSQLAGFAKEQDLKFFLPKLIGMDYVVREDLAPTKELLASYRNKEINWDDFADKYSELLKQRGVIDSLDSELFDNAVLLCSENEPEKCHRSLLAELISNKFTSVHISNLI</sequence>
<gene>
    <name evidence="1" type="ORF">UFOPK2343_00588</name>
</gene>
<dbReference type="EMBL" id="CAEZXD010000011">
    <property type="protein sequence ID" value="CAB4674244.1"/>
    <property type="molecule type" value="Genomic_DNA"/>
</dbReference>
<protein>
    <submittedName>
        <fullName evidence="1">Unannotated protein</fullName>
    </submittedName>
</protein>
<dbReference type="Pfam" id="PF04343">
    <property type="entry name" value="DUF488"/>
    <property type="match status" value="1"/>
</dbReference>
<dbReference type="AlphaFoldDB" id="A0A6J6MMW2"/>
<reference evidence="1" key="1">
    <citation type="submission" date="2020-05" db="EMBL/GenBank/DDBJ databases">
        <authorList>
            <person name="Chiriac C."/>
            <person name="Salcher M."/>
            <person name="Ghai R."/>
            <person name="Kavagutti S V."/>
        </authorList>
    </citation>
    <scope>NUCLEOTIDE SEQUENCE</scope>
</reference>
<accession>A0A6J6MMW2</accession>
<evidence type="ECO:0000313" key="1">
    <source>
        <dbReference type="EMBL" id="CAB4674244.1"/>
    </source>
</evidence>
<dbReference type="PANTHER" id="PTHR39337:SF1">
    <property type="entry name" value="BLR5642 PROTEIN"/>
    <property type="match status" value="1"/>
</dbReference>
<proteinExistence type="predicted"/>
<organism evidence="1">
    <name type="scientific">freshwater metagenome</name>
    <dbReference type="NCBI Taxonomy" id="449393"/>
    <lineage>
        <taxon>unclassified sequences</taxon>
        <taxon>metagenomes</taxon>
        <taxon>ecological metagenomes</taxon>
    </lineage>
</organism>
<dbReference type="PANTHER" id="PTHR39337">
    <property type="entry name" value="BLR5642 PROTEIN"/>
    <property type="match status" value="1"/>
</dbReference>
<dbReference type="InterPro" id="IPR007438">
    <property type="entry name" value="DUF488"/>
</dbReference>